<feature type="region of interest" description="Disordered" evidence="4">
    <location>
        <begin position="246"/>
        <end position="273"/>
    </location>
</feature>
<dbReference type="PROSITE" id="PS50238">
    <property type="entry name" value="RHOGAP"/>
    <property type="match status" value="1"/>
</dbReference>
<dbReference type="GO" id="GO:0008270">
    <property type="term" value="F:zinc ion binding"/>
    <property type="evidence" value="ECO:0007669"/>
    <property type="project" value="UniProtKB-KW"/>
</dbReference>
<accession>A0A1I8FZI9</accession>
<evidence type="ECO:0000256" key="1">
    <source>
        <dbReference type="ARBA" id="ARBA00022468"/>
    </source>
</evidence>
<feature type="compositionally biased region" description="Low complexity" evidence="4">
    <location>
        <begin position="38"/>
        <end position="54"/>
    </location>
</feature>
<feature type="compositionally biased region" description="Gly residues" evidence="4">
    <location>
        <begin position="401"/>
        <end position="411"/>
    </location>
</feature>
<keyword evidence="6" id="KW-1185">Reference proteome</keyword>
<reference evidence="7" key="1">
    <citation type="submission" date="2016-11" db="UniProtKB">
        <authorList>
            <consortium name="WormBaseParasite"/>
        </authorList>
    </citation>
    <scope>IDENTIFICATION</scope>
</reference>
<feature type="region of interest" description="Disordered" evidence="4">
    <location>
        <begin position="393"/>
        <end position="433"/>
    </location>
</feature>
<dbReference type="GO" id="GO:0005096">
    <property type="term" value="F:GTPase activator activity"/>
    <property type="evidence" value="ECO:0007669"/>
    <property type="project" value="UniProtKB-KW"/>
</dbReference>
<dbReference type="SUPFAM" id="SSF48350">
    <property type="entry name" value="GTPase activation domain, GAP"/>
    <property type="match status" value="1"/>
</dbReference>
<dbReference type="Gene3D" id="1.20.1270.60">
    <property type="entry name" value="Arfaptin homology (AH) domain/BAR domain"/>
    <property type="match status" value="1"/>
</dbReference>
<name>A0A1I8FZI9_9PLAT</name>
<dbReference type="InterPro" id="IPR008936">
    <property type="entry name" value="Rho_GTPase_activation_prot"/>
</dbReference>
<dbReference type="Gene3D" id="1.10.555.10">
    <property type="entry name" value="Rho GTPase activation protein"/>
    <property type="match status" value="1"/>
</dbReference>
<feature type="compositionally biased region" description="Polar residues" evidence="4">
    <location>
        <begin position="833"/>
        <end position="849"/>
    </location>
</feature>
<dbReference type="InterPro" id="IPR000198">
    <property type="entry name" value="RhoGAP_dom"/>
</dbReference>
<sequence length="932" mass="101843">MSSKQQTTAAAHGQQRRYHTWDSTKFLQSLLQSLPTASSGSSGQQQQQQQQQQQLEGSSASPGASRIVRPDDDATDDIDQQFAMKESCVENAFKRAKQWSDYVREVCISVETMCKYSVEYHQRMGENMNSLMQVLKSESSSSLPLQSYYMTGANIIQQDCQASEQIFRASIPQIVYEALRSRIKEHENARKRFKIEWSSIVRQWRKAYNAMEQCRQTYYQRCTEVERAHSDYVSTNTKTTSLVLVSAPSGQSTGGGTTQLRGDPKHEAKLSRKKKYEEDCAARRAYLKSVEELNSVTDQRERKKVEILRSVRELIERGDQCFITATCGFFECYTRTKESNNQELRSLSKNSHQNYRPGSKYREFARTCISLDADDPPPRFSFEEFNTASRLTVTRKESRGGSSGDGGIGGGIDDDPEIEEDEESGENIVSSSYAVATSKSPGLAGRIWTSTRDTATSFFQKPTLSIKFKKPASAGHLQLEQPGGGGHSPRMDIGQHVGIICRCIQVIDEIGIRTNGIYRIQASKRRVLDLSQLLEADPDTHEVELYEESPHTVCGLLKYHLMQLPDALLTADLYTAFIEAGKDGADVSKLASLVGQLPKLNRLLAGALFHHLNRVAAHESENQMNSQNLSLVFAPTVLRPKQESQANTASLSEVLDYSHQKIVAQALIDRVTEIFGPASEYSTQEFLPSPSPSRSQESGLASAGIEVPTTAGGSSTATTVLTMVPTIAATSGPSVPTAVSTASASATVTATAPSPSPAAGRHRAGLPAAFDPGVEFDDIDDTTEDDGTSGVAGSSAKHPQTRLGVGGGSQARSASPSRRAEKSTSSSKRHTVTLANLSGSTSSIPTLTFTAPPPDSHPEVSTSAASTNPSSDQQQPSPRPGFHLRPRLYSESNVTMANRRRLKPQAPKPPGSPPAMLYNSGVTHQQQQQQQR</sequence>
<feature type="compositionally biased region" description="Polar residues" evidence="4">
    <location>
        <begin position="682"/>
        <end position="699"/>
    </location>
</feature>
<dbReference type="SMART" id="SM00324">
    <property type="entry name" value="RhoGAP"/>
    <property type="match status" value="1"/>
</dbReference>
<feature type="compositionally biased region" description="Low complexity" evidence="4">
    <location>
        <begin position="749"/>
        <end position="759"/>
    </location>
</feature>
<dbReference type="InterPro" id="IPR054713">
    <property type="entry name" value="GMIP/FCHO2-like_FCH"/>
</dbReference>
<keyword evidence="3" id="KW-0175">Coiled coil</keyword>
<feature type="region of interest" description="Disordered" evidence="4">
    <location>
        <begin position="32"/>
        <end position="73"/>
    </location>
</feature>
<dbReference type="GO" id="GO:0051056">
    <property type="term" value="P:regulation of small GTPase mediated signal transduction"/>
    <property type="evidence" value="ECO:0007669"/>
    <property type="project" value="UniProtKB-ARBA"/>
</dbReference>
<evidence type="ECO:0000256" key="3">
    <source>
        <dbReference type="ARBA" id="ARBA00023054"/>
    </source>
</evidence>
<dbReference type="PANTHER" id="PTHR15228:SF25">
    <property type="entry name" value="F-BAR DOMAIN-CONTAINING PROTEIN"/>
    <property type="match status" value="1"/>
</dbReference>
<dbReference type="InterPro" id="IPR051025">
    <property type="entry name" value="RhoGAP"/>
</dbReference>
<dbReference type="PANTHER" id="PTHR15228">
    <property type="entry name" value="SPERMATHECAL PHYSIOLOGY VARIANT"/>
    <property type="match status" value="1"/>
</dbReference>
<feature type="region of interest" description="Disordered" evidence="4">
    <location>
        <begin position="682"/>
        <end position="715"/>
    </location>
</feature>
<feature type="region of interest" description="Disordered" evidence="4">
    <location>
        <begin position="749"/>
        <end position="932"/>
    </location>
</feature>
<evidence type="ECO:0000256" key="4">
    <source>
        <dbReference type="SAM" id="MobiDB-lite"/>
    </source>
</evidence>
<keyword evidence="2" id="KW-0862">Zinc</keyword>
<dbReference type="Proteomes" id="UP000095280">
    <property type="component" value="Unplaced"/>
</dbReference>
<dbReference type="Pfam" id="PF00620">
    <property type="entry name" value="RhoGAP"/>
    <property type="match status" value="1"/>
</dbReference>
<keyword evidence="2" id="KW-0863">Zinc-finger</keyword>
<feature type="compositionally biased region" description="Basic and acidic residues" evidence="4">
    <location>
        <begin position="262"/>
        <end position="273"/>
    </location>
</feature>
<keyword evidence="1" id="KW-0343">GTPase activation</keyword>
<evidence type="ECO:0000256" key="2">
    <source>
        <dbReference type="ARBA" id="ARBA00022771"/>
    </source>
</evidence>
<dbReference type="SUPFAM" id="SSF103657">
    <property type="entry name" value="BAR/IMD domain-like"/>
    <property type="match status" value="1"/>
</dbReference>
<dbReference type="CDD" id="cd00159">
    <property type="entry name" value="RhoGAP"/>
    <property type="match status" value="1"/>
</dbReference>
<evidence type="ECO:0000313" key="7">
    <source>
        <dbReference type="WBParaSite" id="maker-uti_cns_0000341-snap-gene-2.5-mRNA-1"/>
    </source>
</evidence>
<dbReference type="Pfam" id="PF22699">
    <property type="entry name" value="GMIP-like_FCH"/>
    <property type="match status" value="1"/>
</dbReference>
<dbReference type="GO" id="GO:0007165">
    <property type="term" value="P:signal transduction"/>
    <property type="evidence" value="ECO:0007669"/>
    <property type="project" value="InterPro"/>
</dbReference>
<feature type="compositionally biased region" description="Acidic residues" evidence="4">
    <location>
        <begin position="774"/>
        <end position="787"/>
    </location>
</feature>
<feature type="compositionally biased region" description="Acidic residues" evidence="4">
    <location>
        <begin position="412"/>
        <end position="425"/>
    </location>
</feature>
<feature type="compositionally biased region" description="Polar residues" evidence="4">
    <location>
        <begin position="859"/>
        <end position="868"/>
    </location>
</feature>
<keyword evidence="2" id="KW-0479">Metal-binding</keyword>
<evidence type="ECO:0000259" key="5">
    <source>
        <dbReference type="PROSITE" id="PS50238"/>
    </source>
</evidence>
<evidence type="ECO:0000313" key="6">
    <source>
        <dbReference type="Proteomes" id="UP000095280"/>
    </source>
</evidence>
<dbReference type="WBParaSite" id="maker-uti_cns_0000341-snap-gene-2.5-mRNA-1">
    <property type="protein sequence ID" value="maker-uti_cns_0000341-snap-gene-2.5-mRNA-1"/>
    <property type="gene ID" value="maker-uti_cns_0000341-snap-gene-2.5"/>
</dbReference>
<dbReference type="AlphaFoldDB" id="A0A1I8FZI9"/>
<dbReference type="InterPro" id="IPR027267">
    <property type="entry name" value="AH/BAR_dom_sf"/>
</dbReference>
<feature type="domain" description="Rho-GAP" evidence="5">
    <location>
        <begin position="477"/>
        <end position="675"/>
    </location>
</feature>
<protein>
    <submittedName>
        <fullName evidence="7">Rho-GAP domain-containing protein</fullName>
    </submittedName>
</protein>
<organism evidence="6 7">
    <name type="scientific">Macrostomum lignano</name>
    <dbReference type="NCBI Taxonomy" id="282301"/>
    <lineage>
        <taxon>Eukaryota</taxon>
        <taxon>Metazoa</taxon>
        <taxon>Spiralia</taxon>
        <taxon>Lophotrochozoa</taxon>
        <taxon>Platyhelminthes</taxon>
        <taxon>Rhabditophora</taxon>
        <taxon>Macrostomorpha</taxon>
        <taxon>Macrostomida</taxon>
        <taxon>Macrostomidae</taxon>
        <taxon>Macrostomum</taxon>
    </lineage>
</organism>
<proteinExistence type="predicted"/>